<evidence type="ECO:0000313" key="4">
    <source>
        <dbReference type="Proteomes" id="UP000051202"/>
    </source>
</evidence>
<organism evidence="3 4">
    <name type="scientific">Psychrobacter piscatorii</name>
    <dbReference type="NCBI Taxonomy" id="554343"/>
    <lineage>
        <taxon>Bacteria</taxon>
        <taxon>Pseudomonadati</taxon>
        <taxon>Pseudomonadota</taxon>
        <taxon>Gammaproteobacteria</taxon>
        <taxon>Moraxellales</taxon>
        <taxon>Moraxellaceae</taxon>
        <taxon>Psychrobacter</taxon>
    </lineage>
</organism>
<dbReference type="EMBL" id="LNDJ01000096">
    <property type="protein sequence ID" value="KRU21734.1"/>
    <property type="molecule type" value="Genomic_DNA"/>
</dbReference>
<dbReference type="STRING" id="554343.AS194_02355"/>
<dbReference type="PANTHER" id="PTHR48107:SF16">
    <property type="entry name" value="NADPH-DEPENDENT ALDEHYDE REDUCTASE 1, CHLOROPLASTIC"/>
    <property type="match status" value="1"/>
</dbReference>
<gene>
    <name evidence="3" type="ORF">AS194_02355</name>
</gene>
<dbReference type="InterPro" id="IPR002347">
    <property type="entry name" value="SDR_fam"/>
</dbReference>
<dbReference type="AlphaFoldDB" id="A0A0T6DQ66"/>
<evidence type="ECO:0000313" key="3">
    <source>
        <dbReference type="EMBL" id="KRU21734.1"/>
    </source>
</evidence>
<protein>
    <submittedName>
        <fullName evidence="3">NAD(P)-dependent oxidoreductase</fullName>
    </submittedName>
</protein>
<dbReference type="PRINTS" id="PR00080">
    <property type="entry name" value="SDRFAMILY"/>
</dbReference>
<keyword evidence="4" id="KW-1185">Reference proteome</keyword>
<dbReference type="Pfam" id="PF13561">
    <property type="entry name" value="adh_short_C2"/>
    <property type="match status" value="1"/>
</dbReference>
<dbReference type="PROSITE" id="PS00061">
    <property type="entry name" value="ADH_SHORT"/>
    <property type="match status" value="1"/>
</dbReference>
<dbReference type="InterPro" id="IPR036291">
    <property type="entry name" value="NAD(P)-bd_dom_sf"/>
</dbReference>
<dbReference type="Proteomes" id="UP000051202">
    <property type="component" value="Unassembled WGS sequence"/>
</dbReference>
<dbReference type="PANTHER" id="PTHR48107">
    <property type="entry name" value="NADPH-DEPENDENT ALDEHYDE REDUCTASE-LIKE PROTEIN, CHLOROPLASTIC-RELATED"/>
    <property type="match status" value="1"/>
</dbReference>
<sequence>MTDQIDNMMPPAEYINDNYKGSGKLADKRVLITGGDSGIGRAVAFHMAREGAKVAILYHSDEESANETRKGIEAEGADALVLQGDTANSSSCKEAVEAVVAQWGGIDVLVNNAGMQKPYHDLSEVSDKDWQQHFDVNMAGMFYVTRAALEHMKEGDSIINTTSVNAYVGNDVLVPYTATKGAIVGYTRALSRQLLSRGIRVNQVAPGPVVSEIQLVFKDFDKDILESMSSPMGRMGQPREMGAAYVFLACQDSSFVTGQTLHINGGMITNG</sequence>
<name>A0A0T6DQ66_9GAMM</name>
<dbReference type="Gene3D" id="3.40.50.720">
    <property type="entry name" value="NAD(P)-binding Rossmann-like Domain"/>
    <property type="match status" value="1"/>
</dbReference>
<reference evidence="3 4" key="1">
    <citation type="submission" date="2015-11" db="EMBL/GenBank/DDBJ databases">
        <title>Permanent draft genome of Psychrobacter piscatorii LQ58.</title>
        <authorList>
            <person name="Zhou M."/>
            <person name="Dong B."/>
            <person name="Liu Q."/>
        </authorList>
    </citation>
    <scope>NUCLEOTIDE SEQUENCE [LARGE SCALE GENOMIC DNA]</scope>
    <source>
        <strain evidence="3 4">LQ58</strain>
    </source>
</reference>
<evidence type="ECO:0000256" key="1">
    <source>
        <dbReference type="ARBA" id="ARBA00006484"/>
    </source>
</evidence>
<evidence type="ECO:0000256" key="2">
    <source>
        <dbReference type="ARBA" id="ARBA00023002"/>
    </source>
</evidence>
<dbReference type="FunFam" id="3.40.50.720:FF:000084">
    <property type="entry name" value="Short-chain dehydrogenase reductase"/>
    <property type="match status" value="1"/>
</dbReference>
<accession>A0A0T6DQ66</accession>
<comment type="caution">
    <text evidence="3">The sequence shown here is derived from an EMBL/GenBank/DDBJ whole genome shotgun (WGS) entry which is preliminary data.</text>
</comment>
<dbReference type="SUPFAM" id="SSF51735">
    <property type="entry name" value="NAD(P)-binding Rossmann-fold domains"/>
    <property type="match status" value="1"/>
</dbReference>
<dbReference type="RefSeq" id="WP_058025449.1">
    <property type="nucleotide sequence ID" value="NZ_LNDJ01000096.1"/>
</dbReference>
<dbReference type="InterPro" id="IPR020904">
    <property type="entry name" value="Sc_DH/Rdtase_CS"/>
</dbReference>
<keyword evidence="2" id="KW-0560">Oxidoreductase</keyword>
<dbReference type="GO" id="GO:0016614">
    <property type="term" value="F:oxidoreductase activity, acting on CH-OH group of donors"/>
    <property type="evidence" value="ECO:0007669"/>
    <property type="project" value="UniProtKB-ARBA"/>
</dbReference>
<comment type="similarity">
    <text evidence="1">Belongs to the short-chain dehydrogenases/reductases (SDR) family.</text>
</comment>
<dbReference type="PRINTS" id="PR00081">
    <property type="entry name" value="GDHRDH"/>
</dbReference>
<proteinExistence type="inferred from homology"/>